<keyword evidence="4 8" id="KW-0863">Zinc-finger</keyword>
<keyword evidence="2 10" id="KW-0812">Transmembrane</keyword>
<evidence type="ECO:0000256" key="3">
    <source>
        <dbReference type="ARBA" id="ARBA00022723"/>
    </source>
</evidence>
<dbReference type="GO" id="GO:0016567">
    <property type="term" value="P:protein ubiquitination"/>
    <property type="evidence" value="ECO:0007669"/>
    <property type="project" value="UniProtKB-UniPathway"/>
</dbReference>
<comment type="subcellular location">
    <subcellularLocation>
        <location evidence="1">Membrane</location>
    </subcellularLocation>
</comment>
<feature type="compositionally biased region" description="Low complexity" evidence="9">
    <location>
        <begin position="157"/>
        <end position="175"/>
    </location>
</feature>
<evidence type="ECO:0000259" key="11">
    <source>
        <dbReference type="PROSITE" id="PS50089"/>
    </source>
</evidence>
<accession>A0A8J5EVZ9</accession>
<feature type="region of interest" description="Disordered" evidence="9">
    <location>
        <begin position="308"/>
        <end position="339"/>
    </location>
</feature>
<proteinExistence type="predicted"/>
<evidence type="ECO:0000256" key="6">
    <source>
        <dbReference type="ARBA" id="ARBA00022989"/>
    </source>
</evidence>
<evidence type="ECO:0000313" key="13">
    <source>
        <dbReference type="Proteomes" id="UP000734854"/>
    </source>
</evidence>
<evidence type="ECO:0000256" key="7">
    <source>
        <dbReference type="ARBA" id="ARBA00023136"/>
    </source>
</evidence>
<dbReference type="SMART" id="SM00184">
    <property type="entry name" value="RING"/>
    <property type="match status" value="1"/>
</dbReference>
<dbReference type="PANTHER" id="PTHR46539">
    <property type="entry name" value="E3 UBIQUITIN-PROTEIN LIGASE ATL42"/>
    <property type="match status" value="1"/>
</dbReference>
<dbReference type="InterPro" id="IPR013083">
    <property type="entry name" value="Znf_RING/FYVE/PHD"/>
</dbReference>
<dbReference type="PROSITE" id="PS50089">
    <property type="entry name" value="ZF_RING_2"/>
    <property type="match status" value="1"/>
</dbReference>
<evidence type="ECO:0000256" key="8">
    <source>
        <dbReference type="PROSITE-ProRule" id="PRU00175"/>
    </source>
</evidence>
<evidence type="ECO:0000256" key="1">
    <source>
        <dbReference type="ARBA" id="ARBA00004370"/>
    </source>
</evidence>
<keyword evidence="13" id="KW-1185">Reference proteome</keyword>
<dbReference type="Proteomes" id="UP000734854">
    <property type="component" value="Unassembled WGS sequence"/>
</dbReference>
<name>A0A8J5EVZ9_ZINOF</name>
<dbReference type="EMBL" id="JACMSC010000018">
    <property type="protein sequence ID" value="KAG6475219.1"/>
    <property type="molecule type" value="Genomic_DNA"/>
</dbReference>
<keyword evidence="3" id="KW-0479">Metal-binding</keyword>
<protein>
    <recommendedName>
        <fullName evidence="11">RING-type domain-containing protein</fullName>
    </recommendedName>
</protein>
<keyword evidence="7 10" id="KW-0472">Membrane</keyword>
<evidence type="ECO:0000256" key="4">
    <source>
        <dbReference type="ARBA" id="ARBA00022771"/>
    </source>
</evidence>
<evidence type="ECO:0000256" key="9">
    <source>
        <dbReference type="SAM" id="MobiDB-lite"/>
    </source>
</evidence>
<reference evidence="12 13" key="1">
    <citation type="submission" date="2020-08" db="EMBL/GenBank/DDBJ databases">
        <title>Plant Genome Project.</title>
        <authorList>
            <person name="Zhang R.-G."/>
        </authorList>
    </citation>
    <scope>NUCLEOTIDE SEQUENCE [LARGE SCALE GENOMIC DNA]</scope>
    <source>
        <tissue evidence="12">Rhizome</tissue>
    </source>
</reference>
<dbReference type="AlphaFoldDB" id="A0A8J5EVZ9"/>
<dbReference type="UniPathway" id="UPA00143"/>
<keyword evidence="6 10" id="KW-1133">Transmembrane helix</keyword>
<feature type="transmembrane region" description="Helical" evidence="10">
    <location>
        <begin position="26"/>
        <end position="46"/>
    </location>
</feature>
<evidence type="ECO:0000256" key="10">
    <source>
        <dbReference type="SAM" id="Phobius"/>
    </source>
</evidence>
<feature type="domain" description="RING-type" evidence="11">
    <location>
        <begin position="95"/>
        <end position="137"/>
    </location>
</feature>
<evidence type="ECO:0000256" key="5">
    <source>
        <dbReference type="ARBA" id="ARBA00022833"/>
    </source>
</evidence>
<keyword evidence="5" id="KW-0862">Zinc</keyword>
<dbReference type="GO" id="GO:0016020">
    <property type="term" value="C:membrane"/>
    <property type="evidence" value="ECO:0007669"/>
    <property type="project" value="UniProtKB-SubCell"/>
</dbReference>
<gene>
    <name evidence="12" type="ORF">ZIOFF_064437</name>
</gene>
<evidence type="ECO:0000313" key="12">
    <source>
        <dbReference type="EMBL" id="KAG6475219.1"/>
    </source>
</evidence>
<dbReference type="Pfam" id="PF13639">
    <property type="entry name" value="zf-RING_2"/>
    <property type="match status" value="1"/>
</dbReference>
<comment type="caution">
    <text evidence="12">The sequence shown here is derived from an EMBL/GenBank/DDBJ whole genome shotgun (WGS) entry which is preliminary data.</text>
</comment>
<dbReference type="GO" id="GO:0008270">
    <property type="term" value="F:zinc ion binding"/>
    <property type="evidence" value="ECO:0007669"/>
    <property type="project" value="UniProtKB-KW"/>
</dbReference>
<organism evidence="12 13">
    <name type="scientific">Zingiber officinale</name>
    <name type="common">Ginger</name>
    <name type="synonym">Amomum zingiber</name>
    <dbReference type="NCBI Taxonomy" id="94328"/>
    <lineage>
        <taxon>Eukaryota</taxon>
        <taxon>Viridiplantae</taxon>
        <taxon>Streptophyta</taxon>
        <taxon>Embryophyta</taxon>
        <taxon>Tracheophyta</taxon>
        <taxon>Spermatophyta</taxon>
        <taxon>Magnoliopsida</taxon>
        <taxon>Liliopsida</taxon>
        <taxon>Zingiberales</taxon>
        <taxon>Zingiberaceae</taxon>
        <taxon>Zingiber</taxon>
    </lineage>
</organism>
<dbReference type="PANTHER" id="PTHR46539:SF24">
    <property type="entry name" value="(WILD MALAYSIAN BANANA) HYPOTHETICAL PROTEIN"/>
    <property type="match status" value="1"/>
</dbReference>
<feature type="region of interest" description="Disordered" evidence="9">
    <location>
        <begin position="141"/>
        <end position="176"/>
    </location>
</feature>
<dbReference type="CDD" id="cd16461">
    <property type="entry name" value="RING-H2_EL5-like"/>
    <property type="match status" value="1"/>
</dbReference>
<dbReference type="SUPFAM" id="SSF57850">
    <property type="entry name" value="RING/U-box"/>
    <property type="match status" value="1"/>
</dbReference>
<dbReference type="InterPro" id="IPR001841">
    <property type="entry name" value="Znf_RING"/>
</dbReference>
<sequence>MSGAEQPTTGGGDDGVVLSFATTNGFIVAAAMLLLILFIFSFILCLRAKRRWGGDPVAAAEDPLPQTSGLDAESMKALPWTVLRPDDFVGGADHCAVCLSEFSPGQGARVLPNCRHSFHVECIDGWFVAHTTCPLCRTQAGPKSTIMPPESPPANPSIPSAPQGAGSSSSFPSSERAAEALTSLRRMILRSESRSVDGPIDCDVEQGCVLPKSTPTRSKREMASNFIANGDDLKESKREMVVQFHRQWRRFEGGGAPPPPLQAPSTRVVAAGRKANFVDQLLLCLRRRDGDPQVRVCSDYARRFLQVPPSQGELPRPRAALSDLDPSPSASRELLHHPPIRHRDSSVHSHLEKSALFPTIIAPVLRPRLATDVVAEKHIFLPLVLPGNSSSSMASSICPVRSRIALQFCANELFDDMLQRDLPSFLRSDMLRKLLCAHNEVDGFGLGAKICADAVR</sequence>
<evidence type="ECO:0000256" key="2">
    <source>
        <dbReference type="ARBA" id="ARBA00022692"/>
    </source>
</evidence>
<dbReference type="Gene3D" id="3.30.40.10">
    <property type="entry name" value="Zinc/RING finger domain, C3HC4 (zinc finger)"/>
    <property type="match status" value="1"/>
</dbReference>